<keyword evidence="3" id="KW-1185">Reference proteome</keyword>
<gene>
    <name evidence="2" type="ORF">NDU88_012683</name>
</gene>
<evidence type="ECO:0000313" key="2">
    <source>
        <dbReference type="EMBL" id="KAJ1146406.1"/>
    </source>
</evidence>
<comment type="caution">
    <text evidence="2">The sequence shown here is derived from an EMBL/GenBank/DDBJ whole genome shotgun (WGS) entry which is preliminary data.</text>
</comment>
<evidence type="ECO:0000256" key="1">
    <source>
        <dbReference type="SAM" id="MobiDB-lite"/>
    </source>
</evidence>
<feature type="compositionally biased region" description="Basic and acidic residues" evidence="1">
    <location>
        <begin position="192"/>
        <end position="208"/>
    </location>
</feature>
<reference evidence="2" key="1">
    <citation type="journal article" date="2022" name="bioRxiv">
        <title>Sequencing and chromosome-scale assembly of the giantPleurodeles waltlgenome.</title>
        <authorList>
            <person name="Brown T."/>
            <person name="Elewa A."/>
            <person name="Iarovenko S."/>
            <person name="Subramanian E."/>
            <person name="Araus A.J."/>
            <person name="Petzold A."/>
            <person name="Susuki M."/>
            <person name="Suzuki K.-i.T."/>
            <person name="Hayashi T."/>
            <person name="Toyoda A."/>
            <person name="Oliveira C."/>
            <person name="Osipova E."/>
            <person name="Leigh N.D."/>
            <person name="Simon A."/>
            <person name="Yun M.H."/>
        </authorList>
    </citation>
    <scope>NUCLEOTIDE SEQUENCE</scope>
    <source>
        <strain evidence="2">20211129_DDA</strain>
        <tissue evidence="2">Liver</tissue>
    </source>
</reference>
<evidence type="ECO:0000313" key="3">
    <source>
        <dbReference type="Proteomes" id="UP001066276"/>
    </source>
</evidence>
<feature type="region of interest" description="Disordered" evidence="1">
    <location>
        <begin position="135"/>
        <end position="214"/>
    </location>
</feature>
<dbReference type="AlphaFoldDB" id="A0AAV7R0R8"/>
<dbReference type="EMBL" id="JANPWB010000010">
    <property type="protein sequence ID" value="KAJ1146406.1"/>
    <property type="molecule type" value="Genomic_DNA"/>
</dbReference>
<feature type="region of interest" description="Disordered" evidence="1">
    <location>
        <begin position="237"/>
        <end position="262"/>
    </location>
</feature>
<organism evidence="2 3">
    <name type="scientific">Pleurodeles waltl</name>
    <name type="common">Iberian ribbed newt</name>
    <dbReference type="NCBI Taxonomy" id="8319"/>
    <lineage>
        <taxon>Eukaryota</taxon>
        <taxon>Metazoa</taxon>
        <taxon>Chordata</taxon>
        <taxon>Craniata</taxon>
        <taxon>Vertebrata</taxon>
        <taxon>Euteleostomi</taxon>
        <taxon>Amphibia</taxon>
        <taxon>Batrachia</taxon>
        <taxon>Caudata</taxon>
        <taxon>Salamandroidea</taxon>
        <taxon>Salamandridae</taxon>
        <taxon>Pleurodelinae</taxon>
        <taxon>Pleurodeles</taxon>
    </lineage>
</organism>
<sequence length="262" mass="28691">MVLLNWRGAKEQITVGMIPALGEDLIIGPDYDNFTSLLAKASQENVTNTWWEEAPYGKAEVEESPLRLKLSRKQEQEQRRYYHATSATGSLKPAPEAATVLTTVGSFRQAQPEDPTLKNAWQQALSLDERLEAERTDTAAANPEGEGSTTNPLRLPGPKEKLQTLRASLPVQKRRTEVNEKRGAEGAGEVGGDDRGIVHCRENDREPSGLEELSECGPEGFKALPAVQEAPANFPATLQEKRGHSRCVPLAGKGKARMAGRR</sequence>
<accession>A0AAV7R0R8</accession>
<feature type="compositionally biased region" description="Basic and acidic residues" evidence="1">
    <location>
        <begin position="174"/>
        <end position="184"/>
    </location>
</feature>
<dbReference type="Proteomes" id="UP001066276">
    <property type="component" value="Chromosome 6"/>
</dbReference>
<name>A0AAV7R0R8_PLEWA</name>
<proteinExistence type="predicted"/>
<protein>
    <submittedName>
        <fullName evidence="2">Uncharacterized protein</fullName>
    </submittedName>
</protein>